<proteinExistence type="predicted"/>
<gene>
    <name evidence="1" type="ORF">GMARGA_LOCUS42256</name>
</gene>
<protein>
    <submittedName>
        <fullName evidence="1">23681_t:CDS:1</fullName>
    </submittedName>
</protein>
<reference evidence="1 2" key="1">
    <citation type="submission" date="2021-06" db="EMBL/GenBank/DDBJ databases">
        <authorList>
            <person name="Kallberg Y."/>
            <person name="Tangrot J."/>
            <person name="Rosling A."/>
        </authorList>
    </citation>
    <scope>NUCLEOTIDE SEQUENCE [LARGE SCALE GENOMIC DNA]</scope>
    <source>
        <strain evidence="1 2">120-4 pot B 10/14</strain>
    </source>
</reference>
<dbReference type="EMBL" id="CAJVQB010124122">
    <property type="protein sequence ID" value="CAG8853435.1"/>
    <property type="molecule type" value="Genomic_DNA"/>
</dbReference>
<organism evidence="1 2">
    <name type="scientific">Gigaspora margarita</name>
    <dbReference type="NCBI Taxonomy" id="4874"/>
    <lineage>
        <taxon>Eukaryota</taxon>
        <taxon>Fungi</taxon>
        <taxon>Fungi incertae sedis</taxon>
        <taxon>Mucoromycota</taxon>
        <taxon>Glomeromycotina</taxon>
        <taxon>Glomeromycetes</taxon>
        <taxon>Diversisporales</taxon>
        <taxon>Gigasporaceae</taxon>
        <taxon>Gigaspora</taxon>
    </lineage>
</organism>
<dbReference type="Proteomes" id="UP000789901">
    <property type="component" value="Unassembled WGS sequence"/>
</dbReference>
<keyword evidence="2" id="KW-1185">Reference proteome</keyword>
<name>A0ABN7XF85_GIGMA</name>
<comment type="caution">
    <text evidence="1">The sequence shown here is derived from an EMBL/GenBank/DDBJ whole genome shotgun (WGS) entry which is preliminary data.</text>
</comment>
<sequence>NAINSNETSNEACLEEIISNIEFDDMDNSDNKLVQFEENIMQTIANIDNFNANDQIIYNKQL</sequence>
<feature type="non-terminal residue" evidence="1">
    <location>
        <position position="1"/>
    </location>
</feature>
<evidence type="ECO:0000313" key="1">
    <source>
        <dbReference type="EMBL" id="CAG8853435.1"/>
    </source>
</evidence>
<accession>A0ABN7XF85</accession>
<evidence type="ECO:0000313" key="2">
    <source>
        <dbReference type="Proteomes" id="UP000789901"/>
    </source>
</evidence>